<evidence type="ECO:0000256" key="2">
    <source>
        <dbReference type="ARBA" id="ARBA00013172"/>
    </source>
</evidence>
<evidence type="ECO:0000256" key="3">
    <source>
        <dbReference type="ARBA" id="ARBA00016301"/>
    </source>
</evidence>
<sequence length="277" mass="32128">MTPCEIRWVFNALSWNPTKYQLITALSALTLEEQERIQKFYFKGDYKLCLIGRLMIRQCIKMVLGIPWKDIVLSRSIKGKPFLVNDTNGKKFFFNISHHGDFTVLAASTCSNIGVDIMKYSYPNNTDIFSFFKLMKRQFADEEWSFIKSFKNEWDQLTIFYRLWCLKESYVKAIGTGIGTDSASSIKFKANTTVLKSTCFDSELYIKDEKQPWTFYETMIDEQHVVSVALESSCVNGNVLKFENVAFENLIEGCDVIEPNNCTENWWETYITKGSKT</sequence>
<dbReference type="RefSeq" id="XP_065661566.1">
    <property type="nucleotide sequence ID" value="XM_065805494.1"/>
</dbReference>
<dbReference type="Proteomes" id="UP001652625">
    <property type="component" value="Chromosome 09"/>
</dbReference>
<proteinExistence type="inferred from homology"/>
<dbReference type="Gene3D" id="3.90.470.20">
    <property type="entry name" value="4'-phosphopantetheinyl transferase domain"/>
    <property type="match status" value="2"/>
</dbReference>
<evidence type="ECO:0000259" key="9">
    <source>
        <dbReference type="Pfam" id="PF01648"/>
    </source>
</evidence>
<dbReference type="InterPro" id="IPR008278">
    <property type="entry name" value="4-PPantetheinyl_Trfase_dom"/>
</dbReference>
<name>A0ABM4CII9_HYDVU</name>
<gene>
    <name evidence="12" type="primary">LOC124811247</name>
</gene>
<feature type="domain" description="4'-phosphopantetheinyl transferase" evidence="9">
    <location>
        <begin position="113"/>
        <end position="227"/>
    </location>
</feature>
<dbReference type="Pfam" id="PF01648">
    <property type="entry name" value="ACPS"/>
    <property type="match status" value="1"/>
</dbReference>
<evidence type="ECO:0000313" key="11">
    <source>
        <dbReference type="Proteomes" id="UP001652625"/>
    </source>
</evidence>
<evidence type="ECO:0000259" key="10">
    <source>
        <dbReference type="Pfam" id="PF22624"/>
    </source>
</evidence>
<dbReference type="Pfam" id="PF22624">
    <property type="entry name" value="AASDHPPT_N"/>
    <property type="match status" value="1"/>
</dbReference>
<evidence type="ECO:0000313" key="12">
    <source>
        <dbReference type="RefSeq" id="XP_065661566.1"/>
    </source>
</evidence>
<dbReference type="SUPFAM" id="SSF56214">
    <property type="entry name" value="4'-phosphopantetheinyl transferase"/>
    <property type="match status" value="2"/>
</dbReference>
<comment type="catalytic activity">
    <reaction evidence="8">
        <text>apo-[ACP] + acetyl-CoA = acetyl-[ACP] + adenosine 3',5'-bisphosphate + H(+)</text>
        <dbReference type="Rhea" id="RHEA:46564"/>
        <dbReference type="Rhea" id="RHEA-COMP:9621"/>
        <dbReference type="Rhea" id="RHEA-COMP:9690"/>
        <dbReference type="ChEBI" id="CHEBI:15378"/>
        <dbReference type="ChEBI" id="CHEBI:29999"/>
        <dbReference type="ChEBI" id="CHEBI:57288"/>
        <dbReference type="ChEBI" id="CHEBI:58343"/>
        <dbReference type="ChEBI" id="CHEBI:78446"/>
    </reaction>
    <physiologicalReaction direction="left-to-right" evidence="8">
        <dbReference type="Rhea" id="RHEA:46565"/>
    </physiologicalReaction>
</comment>
<reference evidence="12" key="1">
    <citation type="submission" date="2025-08" db="UniProtKB">
        <authorList>
            <consortium name="RefSeq"/>
        </authorList>
    </citation>
    <scope>IDENTIFICATION</scope>
</reference>
<evidence type="ECO:0000256" key="7">
    <source>
        <dbReference type="ARBA" id="ARBA00048641"/>
    </source>
</evidence>
<comment type="similarity">
    <text evidence="1">Belongs to the P-Pant transferase superfamily. AcpS family.</text>
</comment>
<evidence type="ECO:0000256" key="4">
    <source>
        <dbReference type="ARBA" id="ARBA00022679"/>
    </source>
</evidence>
<dbReference type="PANTHER" id="PTHR12215">
    <property type="entry name" value="PHOSPHOPANTETHEINE TRANSFERASE"/>
    <property type="match status" value="1"/>
</dbReference>
<dbReference type="InterPro" id="IPR050559">
    <property type="entry name" value="P-Pant_transferase_sf"/>
</dbReference>
<organism evidence="11 12">
    <name type="scientific">Hydra vulgaris</name>
    <name type="common">Hydra</name>
    <name type="synonym">Hydra attenuata</name>
    <dbReference type="NCBI Taxonomy" id="6087"/>
    <lineage>
        <taxon>Eukaryota</taxon>
        <taxon>Metazoa</taxon>
        <taxon>Cnidaria</taxon>
        <taxon>Hydrozoa</taxon>
        <taxon>Hydroidolina</taxon>
        <taxon>Anthoathecata</taxon>
        <taxon>Aplanulata</taxon>
        <taxon>Hydridae</taxon>
        <taxon>Hydra</taxon>
    </lineage>
</organism>
<keyword evidence="4 12" id="KW-0808">Transferase</keyword>
<dbReference type="InterPro" id="IPR037143">
    <property type="entry name" value="4-PPantetheinyl_Trfase_dom_sf"/>
</dbReference>
<comment type="catalytic activity">
    <reaction evidence="7">
        <text>apo-[ACP] + CoA = holo-[ACP] + adenosine 3',5'-bisphosphate + H(+)</text>
        <dbReference type="Rhea" id="RHEA:12068"/>
        <dbReference type="Rhea" id="RHEA-COMP:9685"/>
        <dbReference type="Rhea" id="RHEA-COMP:9690"/>
        <dbReference type="ChEBI" id="CHEBI:15378"/>
        <dbReference type="ChEBI" id="CHEBI:29999"/>
        <dbReference type="ChEBI" id="CHEBI:57287"/>
        <dbReference type="ChEBI" id="CHEBI:58343"/>
        <dbReference type="ChEBI" id="CHEBI:64479"/>
        <dbReference type="EC" id="2.7.8.7"/>
    </reaction>
    <physiologicalReaction direction="left-to-right" evidence="7">
        <dbReference type="Rhea" id="RHEA:12069"/>
    </physiologicalReaction>
</comment>
<protein>
    <recommendedName>
        <fullName evidence="3">L-aminoadipate-semialdehyde dehydrogenase-phosphopantetheinyl transferase</fullName>
        <ecNumber evidence="2">2.7.8.7</ecNumber>
    </recommendedName>
    <alternativeName>
        <fullName evidence="5">4'-phosphopantetheinyl transferase</fullName>
    </alternativeName>
    <alternativeName>
        <fullName evidence="6">Alpha-aminoadipic semialdehyde dehydrogenase-phosphopantetheinyl transferase</fullName>
    </alternativeName>
</protein>
<evidence type="ECO:0000256" key="1">
    <source>
        <dbReference type="ARBA" id="ARBA00006195"/>
    </source>
</evidence>
<evidence type="ECO:0000256" key="8">
    <source>
        <dbReference type="ARBA" id="ARBA00048794"/>
    </source>
</evidence>
<feature type="domain" description="4'-phosphopantetheinyl transferase N-terminal" evidence="10">
    <location>
        <begin position="14"/>
        <end position="109"/>
    </location>
</feature>
<accession>A0ABM4CII9</accession>
<dbReference type="GO" id="GO:0016740">
    <property type="term" value="F:transferase activity"/>
    <property type="evidence" value="ECO:0007669"/>
    <property type="project" value="UniProtKB-KW"/>
</dbReference>
<evidence type="ECO:0000256" key="5">
    <source>
        <dbReference type="ARBA" id="ARBA00030484"/>
    </source>
</evidence>
<dbReference type="PANTHER" id="PTHR12215:SF10">
    <property type="entry name" value="L-AMINOADIPATE-SEMIALDEHYDE DEHYDROGENASE-PHOSPHOPANTETHEINYL TRANSFERASE"/>
    <property type="match status" value="1"/>
</dbReference>
<dbReference type="InterPro" id="IPR055066">
    <property type="entry name" value="AASDHPPT_N"/>
</dbReference>
<keyword evidence="11" id="KW-1185">Reference proteome</keyword>
<dbReference type="GeneID" id="124811247"/>
<dbReference type="EC" id="2.7.8.7" evidence="2"/>
<evidence type="ECO:0000256" key="6">
    <source>
        <dbReference type="ARBA" id="ARBA00033443"/>
    </source>
</evidence>